<organism evidence="1 2">
    <name type="scientific">Azohydromonas lata</name>
    <dbReference type="NCBI Taxonomy" id="45677"/>
    <lineage>
        <taxon>Bacteria</taxon>
        <taxon>Pseudomonadati</taxon>
        <taxon>Pseudomonadota</taxon>
        <taxon>Betaproteobacteria</taxon>
        <taxon>Burkholderiales</taxon>
        <taxon>Sphaerotilaceae</taxon>
        <taxon>Azohydromonas</taxon>
    </lineage>
</organism>
<dbReference type="InterPro" id="IPR052534">
    <property type="entry name" value="Extracell_DNA_Util/SecSys_Comp"/>
</dbReference>
<comment type="caution">
    <text evidence="1">The sequence shown here is derived from an EMBL/GenBank/DDBJ whole genome shotgun (WGS) entry which is preliminary data.</text>
</comment>
<sequence length="207" mass="21479">MLLINLLPHREARRRQRRQAFRHSLAVSAGAGLLLALLGCAGLQMRTAAQERRNDLLSAGSAALDAPLQAAARLRADVAALQARQDAWAAAQAERLRPVRLLQALARHTPAGVQLTALRQRGEGATLSGTALDSPGVAALTEALAQAAPALPPPALVEMKAVAAPGSEPRRRFDFTLELRLQPLARAASGVAGGEAPGAGRAGKVAS</sequence>
<dbReference type="RefSeq" id="WP_322464247.1">
    <property type="nucleotide sequence ID" value="NZ_JAXOJX010000002.1"/>
</dbReference>
<evidence type="ECO:0000313" key="2">
    <source>
        <dbReference type="Proteomes" id="UP001293718"/>
    </source>
</evidence>
<dbReference type="InterPro" id="IPR007813">
    <property type="entry name" value="PilN"/>
</dbReference>
<gene>
    <name evidence="1" type="ORF">SM757_02400</name>
</gene>
<keyword evidence="2" id="KW-1185">Reference proteome</keyword>
<evidence type="ECO:0000313" key="1">
    <source>
        <dbReference type="EMBL" id="MDZ5455418.1"/>
    </source>
</evidence>
<dbReference type="EMBL" id="JAXOJX010000002">
    <property type="protein sequence ID" value="MDZ5455418.1"/>
    <property type="molecule type" value="Genomic_DNA"/>
</dbReference>
<dbReference type="PANTHER" id="PTHR40278:SF2">
    <property type="entry name" value="TYPE IV PILUS INNER MEMBRANE COMPONENT PILN"/>
    <property type="match status" value="1"/>
</dbReference>
<dbReference type="PANTHER" id="PTHR40278">
    <property type="entry name" value="DNA UTILIZATION PROTEIN HOFN"/>
    <property type="match status" value="1"/>
</dbReference>
<proteinExistence type="predicted"/>
<accession>A0ABU5IBR7</accession>
<dbReference type="Pfam" id="PF05137">
    <property type="entry name" value="PilN"/>
    <property type="match status" value="1"/>
</dbReference>
<reference evidence="1 2" key="1">
    <citation type="submission" date="2023-11" db="EMBL/GenBank/DDBJ databases">
        <title>Draft genome of Azohydromonas lata strain H1 (DSM1123), a polyhydroxyalkanoate producer.</title>
        <authorList>
            <person name="Traversa D."/>
            <person name="D'Addabbo P."/>
            <person name="Pazzani C."/>
            <person name="Manzari C."/>
            <person name="Chiara M."/>
            <person name="Scrascia M."/>
        </authorList>
    </citation>
    <scope>NUCLEOTIDE SEQUENCE [LARGE SCALE GENOMIC DNA]</scope>
    <source>
        <strain evidence="1 2">H1</strain>
    </source>
</reference>
<protein>
    <submittedName>
        <fullName evidence="1">PilN domain-containing protein</fullName>
    </submittedName>
</protein>
<dbReference type="Proteomes" id="UP001293718">
    <property type="component" value="Unassembled WGS sequence"/>
</dbReference>
<name>A0ABU5IBR7_9BURK</name>